<feature type="compositionally biased region" description="Polar residues" evidence="1">
    <location>
        <begin position="320"/>
        <end position="329"/>
    </location>
</feature>
<evidence type="ECO:0000313" key="2">
    <source>
        <dbReference type="EMBL" id="KAL2281454.1"/>
    </source>
</evidence>
<dbReference type="Proteomes" id="UP001600888">
    <property type="component" value="Unassembled WGS sequence"/>
</dbReference>
<organism evidence="2 3">
    <name type="scientific">Diaporthe vaccinii</name>
    <dbReference type="NCBI Taxonomy" id="105482"/>
    <lineage>
        <taxon>Eukaryota</taxon>
        <taxon>Fungi</taxon>
        <taxon>Dikarya</taxon>
        <taxon>Ascomycota</taxon>
        <taxon>Pezizomycotina</taxon>
        <taxon>Sordariomycetes</taxon>
        <taxon>Sordariomycetidae</taxon>
        <taxon>Diaporthales</taxon>
        <taxon>Diaporthaceae</taxon>
        <taxon>Diaporthe</taxon>
        <taxon>Diaporthe eres species complex</taxon>
    </lineage>
</organism>
<feature type="region of interest" description="Disordered" evidence="1">
    <location>
        <begin position="320"/>
        <end position="348"/>
    </location>
</feature>
<reference evidence="2 3" key="1">
    <citation type="submission" date="2024-03" db="EMBL/GenBank/DDBJ databases">
        <title>A high-quality draft genome sequence of Diaporthe vaccinii, a causative agent of upright dieback and viscid rot disease in cranberry plants.</title>
        <authorList>
            <person name="Sarrasin M."/>
            <person name="Lang B.F."/>
            <person name="Burger G."/>
        </authorList>
    </citation>
    <scope>NUCLEOTIDE SEQUENCE [LARGE SCALE GENOMIC DNA]</scope>
    <source>
        <strain evidence="2 3">IS7</strain>
    </source>
</reference>
<evidence type="ECO:0000256" key="1">
    <source>
        <dbReference type="SAM" id="MobiDB-lite"/>
    </source>
</evidence>
<protein>
    <submittedName>
        <fullName evidence="2">Uncharacterized protein</fullName>
    </submittedName>
</protein>
<accession>A0ABR4EG93</accession>
<feature type="region of interest" description="Disordered" evidence="1">
    <location>
        <begin position="1"/>
        <end position="23"/>
    </location>
</feature>
<dbReference type="EMBL" id="JBAWTH010000057">
    <property type="protein sequence ID" value="KAL2281454.1"/>
    <property type="molecule type" value="Genomic_DNA"/>
</dbReference>
<keyword evidence="3" id="KW-1185">Reference proteome</keyword>
<name>A0ABR4EG93_9PEZI</name>
<gene>
    <name evidence="2" type="ORF">FJTKL_11617</name>
</gene>
<sequence>MSSREDKGAEGLKRKRGDSGGEHDRVIKEVNVIRKQKDLSNSMKRMAEELFELAQVEDSNPSHLKLTLEVLQAAVKAEKENEVLRAEQRRKKFLFELGDWVAGVISGLKKIKSNIRVKMQEELRAEFIAQGMSNHQASKALDKSSRWDAWKGRDVVEVSTFLEAEIAEVQDFREAGEPAGQAPETPFLDRVERICAEADISFDTARTYIGLYIERNQEAHSGVPILGEYKIGQSTSNGKVATTIDWDLVADDIEERIDAFREMWKTGQIDKEHFDIAEQCVRDWLRIRATTGVSLGKYSVWQQSACATAEIKEYVDRLQNQGKTGQKSAPPSPHTPKKWQKILPHKSA</sequence>
<comment type="caution">
    <text evidence="2">The sequence shown here is derived from an EMBL/GenBank/DDBJ whole genome shotgun (WGS) entry which is preliminary data.</text>
</comment>
<feature type="compositionally biased region" description="Basic residues" evidence="1">
    <location>
        <begin position="335"/>
        <end position="348"/>
    </location>
</feature>
<evidence type="ECO:0000313" key="3">
    <source>
        <dbReference type="Proteomes" id="UP001600888"/>
    </source>
</evidence>
<proteinExistence type="predicted"/>